<keyword evidence="1" id="KW-0732">Signal</keyword>
<dbReference type="Pfam" id="PF11751">
    <property type="entry name" value="PorP_SprF"/>
    <property type="match status" value="1"/>
</dbReference>
<evidence type="ECO:0000313" key="3">
    <source>
        <dbReference type="Proteomes" id="UP000677244"/>
    </source>
</evidence>
<name>A0ABS3YY78_9BACT</name>
<reference evidence="2 3" key="1">
    <citation type="submission" date="2021-03" db="EMBL/GenBank/DDBJ databases">
        <title>Assistant Professor.</title>
        <authorList>
            <person name="Huq M.A."/>
        </authorList>
    </citation>
    <scope>NUCLEOTIDE SEQUENCE [LARGE SCALE GENOMIC DNA]</scope>
    <source>
        <strain evidence="2 3">MAH-29</strain>
    </source>
</reference>
<keyword evidence="3" id="KW-1185">Reference proteome</keyword>
<proteinExistence type="predicted"/>
<dbReference type="RefSeq" id="WP_209140932.1">
    <property type="nucleotide sequence ID" value="NZ_JAGHKO010000005.1"/>
</dbReference>
<accession>A0ABS3YY78</accession>
<dbReference type="EMBL" id="JAGHKO010000005">
    <property type="protein sequence ID" value="MBO9202877.1"/>
    <property type="molecule type" value="Genomic_DNA"/>
</dbReference>
<organism evidence="2 3">
    <name type="scientific">Niastella soli</name>
    <dbReference type="NCBI Taxonomy" id="2821487"/>
    <lineage>
        <taxon>Bacteria</taxon>
        <taxon>Pseudomonadati</taxon>
        <taxon>Bacteroidota</taxon>
        <taxon>Chitinophagia</taxon>
        <taxon>Chitinophagales</taxon>
        <taxon>Chitinophagaceae</taxon>
        <taxon>Niastella</taxon>
    </lineage>
</organism>
<gene>
    <name evidence="2" type="ORF">J7I42_21485</name>
</gene>
<evidence type="ECO:0000313" key="2">
    <source>
        <dbReference type="EMBL" id="MBO9202877.1"/>
    </source>
</evidence>
<evidence type="ECO:0000256" key="1">
    <source>
        <dbReference type="SAM" id="SignalP"/>
    </source>
</evidence>
<protein>
    <submittedName>
        <fullName evidence="2">PorP/SprF family type IX secretion system membrane protein</fullName>
    </submittedName>
</protein>
<dbReference type="Proteomes" id="UP000677244">
    <property type="component" value="Unassembled WGS sequence"/>
</dbReference>
<feature type="chain" id="PRO_5047447698" evidence="1">
    <location>
        <begin position="34"/>
        <end position="313"/>
    </location>
</feature>
<comment type="caution">
    <text evidence="2">The sequence shown here is derived from an EMBL/GenBank/DDBJ whole genome shotgun (WGS) entry which is preliminary data.</text>
</comment>
<dbReference type="PROSITE" id="PS51257">
    <property type="entry name" value="PROKAR_LIPOPROTEIN"/>
    <property type="match status" value="1"/>
</dbReference>
<sequence length="313" mass="33759">MRNAFNIQLNIKKTYRVFIGGILLAACCQQATAQNLSSVPALLQPSATQYYQNQYLANPAMAGIDSGLHVNAAHRRQWTNIDGAPVNTFITADGALGKSGLGLNIFNDKAGLLNRTRVAFTYAYHLPITTSGEQQLHFGLSVAINTQRASYHDINGDISDPALSAYNNRSNYFEGEYGMAYTDKHLTLQVALPNARTLFTGDDKGVNGGTILFTGAAYKFTTDGAISSIEPKVCYRAIKGNDGIVDAGVNVAFLDNLLNLTALYQTSKNFTAGVGVKILKTVGIQALYTTQTGGIKTYADGTYELGIRADLFR</sequence>
<dbReference type="NCBIfam" id="TIGR03519">
    <property type="entry name" value="T9SS_PorP_fam"/>
    <property type="match status" value="1"/>
</dbReference>
<dbReference type="InterPro" id="IPR019861">
    <property type="entry name" value="PorP/SprF_Bacteroidetes"/>
</dbReference>
<feature type="signal peptide" evidence="1">
    <location>
        <begin position="1"/>
        <end position="33"/>
    </location>
</feature>